<keyword evidence="1" id="KW-0812">Transmembrane</keyword>
<reference evidence="3 4" key="1">
    <citation type="submission" date="2020-06" db="EMBL/GenBank/DDBJ databases">
        <authorList>
            <person name="Li R."/>
            <person name="Bekaert M."/>
        </authorList>
    </citation>
    <scope>NUCLEOTIDE SEQUENCE [LARGE SCALE GENOMIC DNA]</scope>
    <source>
        <strain evidence="4">wild</strain>
    </source>
</reference>
<dbReference type="PANTHER" id="PTHR10357:SF179">
    <property type="entry name" value="NEUTRAL AND BASIC AMINO ACID TRANSPORT PROTEIN RBAT"/>
    <property type="match status" value="1"/>
</dbReference>
<dbReference type="InterPro" id="IPR045857">
    <property type="entry name" value="O16G_dom_2"/>
</dbReference>
<organism evidence="3 4">
    <name type="scientific">Mytilus coruscus</name>
    <name type="common">Sea mussel</name>
    <dbReference type="NCBI Taxonomy" id="42192"/>
    <lineage>
        <taxon>Eukaryota</taxon>
        <taxon>Metazoa</taxon>
        <taxon>Spiralia</taxon>
        <taxon>Lophotrochozoa</taxon>
        <taxon>Mollusca</taxon>
        <taxon>Bivalvia</taxon>
        <taxon>Autobranchia</taxon>
        <taxon>Pteriomorphia</taxon>
        <taxon>Mytilida</taxon>
        <taxon>Mytiloidea</taxon>
        <taxon>Mytilidae</taxon>
        <taxon>Mytilinae</taxon>
        <taxon>Mytilus</taxon>
    </lineage>
</organism>
<dbReference type="InterPro" id="IPR013780">
    <property type="entry name" value="Glyco_hydro_b"/>
</dbReference>
<feature type="transmembrane region" description="Helical" evidence="1">
    <location>
        <begin position="69"/>
        <end position="95"/>
    </location>
</feature>
<keyword evidence="1" id="KW-0472">Membrane</keyword>
<dbReference type="Proteomes" id="UP000507470">
    <property type="component" value="Unassembled WGS sequence"/>
</dbReference>
<keyword evidence="1" id="KW-1133">Transmembrane helix</keyword>
<dbReference type="Gene3D" id="2.60.40.1180">
    <property type="entry name" value="Golgi alpha-mannosidase II"/>
    <property type="match status" value="1"/>
</dbReference>
<dbReference type="OrthoDB" id="1740265at2759"/>
<dbReference type="Gene3D" id="3.90.400.10">
    <property type="entry name" value="Oligo-1,6-glucosidase, Domain 2"/>
    <property type="match status" value="1"/>
</dbReference>
<evidence type="ECO:0000313" key="3">
    <source>
        <dbReference type="EMBL" id="CAC5412605.1"/>
    </source>
</evidence>
<name>A0A6J8DZ55_MYTCO</name>
<dbReference type="SUPFAM" id="SSF51445">
    <property type="entry name" value="(Trans)glycosidases"/>
    <property type="match status" value="1"/>
</dbReference>
<evidence type="ECO:0000313" key="4">
    <source>
        <dbReference type="Proteomes" id="UP000507470"/>
    </source>
</evidence>
<feature type="domain" description="Glycosyl hydrolase family 13 catalytic" evidence="2">
    <location>
        <begin position="114"/>
        <end position="499"/>
    </location>
</feature>
<gene>
    <name evidence="3" type="ORF">MCOR_45601</name>
</gene>
<dbReference type="SMART" id="SM00642">
    <property type="entry name" value="Aamy"/>
    <property type="match status" value="1"/>
</dbReference>
<accession>A0A6J8DZ55</accession>
<keyword evidence="4" id="KW-1185">Reference proteome</keyword>
<dbReference type="Pfam" id="PF00128">
    <property type="entry name" value="Alpha-amylase"/>
    <property type="match status" value="1"/>
</dbReference>
<dbReference type="EMBL" id="CACVKT020008064">
    <property type="protein sequence ID" value="CAC5412605.1"/>
    <property type="molecule type" value="Genomic_DNA"/>
</dbReference>
<protein>
    <recommendedName>
        <fullName evidence="2">Glycosyl hydrolase family 13 catalytic domain-containing protein</fullName>
    </recommendedName>
</protein>
<evidence type="ECO:0000256" key="1">
    <source>
        <dbReference type="SAM" id="Phobius"/>
    </source>
</evidence>
<sequence length="623" mass="70728">MSKSGVYLVSATTVGEGKTNAPKYTNPDDINLKMASEHQTGKTQNGTPFRGMGKEELLRHSSKPLWVRLRMICVAIILIGWIVLIITVVALIFAYPKCKDKDSRSWWQNDVMYRIHVRSFYDSNDDGIGDLKGVQEKLDYVKDLGVGAISLSPVYKMDATKDDLSVMDHKMIDPDFGTLQDLKDLIKAVHDKGMRIVMDFIPNHTSDKHQWFLKSQAQTDVQYKNYYVWSSQITNWNSKYGNSSWEMDSTRNEYYLHQFKTGQPDLNLRSTMVVNELKDIMKFWMVTENVDGLYIRNSGYIFEDYDMRNETVSNIAGVTEDKYEYYNHEYTYGLESNRFLMSVFREVADNTSSKFLMADRRGTTTEKIQYYGSFPGSGIHISLNPIGMAPCSGNCIKDYVMEWVDNFSNNKWPNWMTGGEDISRFASRFPANFSKPFYMLSMLLPGTPIVYYGDELGMTDLQATTEHVNTGLMQWENSTNAGWNCTNACYNGVNSDFSTINAAAQMNMAGSLYEFIKGLSSLRTEDAFRYGEYHTAVTSNNIFSFVREFDGVTGYLVAINFGDNAETHDYASSHGTIQSTATAVMKTGNDVGFSVDDDVETESLRLSPLQGIVVSWDFKAKEL</sequence>
<dbReference type="AlphaFoldDB" id="A0A6J8DZ55"/>
<dbReference type="Pfam" id="PF16028">
    <property type="entry name" value="SLC3A2_N"/>
    <property type="match status" value="1"/>
</dbReference>
<dbReference type="GO" id="GO:0005975">
    <property type="term" value="P:carbohydrate metabolic process"/>
    <property type="evidence" value="ECO:0007669"/>
    <property type="project" value="InterPro"/>
</dbReference>
<proteinExistence type="predicted"/>
<dbReference type="InterPro" id="IPR006047">
    <property type="entry name" value="GH13_cat_dom"/>
</dbReference>
<dbReference type="PANTHER" id="PTHR10357">
    <property type="entry name" value="ALPHA-AMYLASE FAMILY MEMBER"/>
    <property type="match status" value="1"/>
</dbReference>
<evidence type="ECO:0000259" key="2">
    <source>
        <dbReference type="SMART" id="SM00642"/>
    </source>
</evidence>
<dbReference type="InterPro" id="IPR017853">
    <property type="entry name" value="GH"/>
</dbReference>
<dbReference type="Gene3D" id="3.20.20.80">
    <property type="entry name" value="Glycosidases"/>
    <property type="match status" value="1"/>
</dbReference>
<dbReference type="InterPro" id="IPR031984">
    <property type="entry name" value="SLC3A2_N"/>
</dbReference>